<dbReference type="RefSeq" id="XP_007674714.1">
    <property type="nucleotide sequence ID" value="XM_007676524.1"/>
</dbReference>
<reference evidence="2 3" key="1">
    <citation type="journal article" date="2012" name="PLoS Pathog.">
        <title>Diverse lifestyles and strategies of plant pathogenesis encoded in the genomes of eighteen Dothideomycetes fungi.</title>
        <authorList>
            <person name="Ohm R.A."/>
            <person name="Feau N."/>
            <person name="Henrissat B."/>
            <person name="Schoch C.L."/>
            <person name="Horwitz B.A."/>
            <person name="Barry K.W."/>
            <person name="Condon B.J."/>
            <person name="Copeland A.C."/>
            <person name="Dhillon B."/>
            <person name="Glaser F."/>
            <person name="Hesse C.N."/>
            <person name="Kosti I."/>
            <person name="LaButti K."/>
            <person name="Lindquist E.A."/>
            <person name="Lucas S."/>
            <person name="Salamov A.A."/>
            <person name="Bradshaw R.E."/>
            <person name="Ciuffetti L."/>
            <person name="Hamelin R.C."/>
            <person name="Kema G.H.J."/>
            <person name="Lawrence C."/>
            <person name="Scott J.A."/>
            <person name="Spatafora J.W."/>
            <person name="Turgeon B.G."/>
            <person name="de Wit P.J.G.M."/>
            <person name="Zhong S."/>
            <person name="Goodwin S.B."/>
            <person name="Grigoriev I.V."/>
        </authorList>
    </citation>
    <scope>NUCLEOTIDE SEQUENCE [LARGE SCALE GENOMIC DNA]</scope>
    <source>
        <strain evidence="2 3">UAMH 10762</strain>
    </source>
</reference>
<dbReference type="KEGG" id="bcom:BAUCODRAFT_120678"/>
<accession>M2NER6</accession>
<protein>
    <submittedName>
        <fullName evidence="2">Uncharacterized protein</fullName>
    </submittedName>
</protein>
<dbReference type="AlphaFoldDB" id="M2NER6"/>
<evidence type="ECO:0000256" key="1">
    <source>
        <dbReference type="SAM" id="MobiDB-lite"/>
    </source>
</evidence>
<sequence>MSAPVPIARSLDGPALACCVPMVTAAPRHRGTTSRQCLGRLAVLYNYRESPICGGGEGLRSDSQDRNGATND</sequence>
<feature type="region of interest" description="Disordered" evidence="1">
    <location>
        <begin position="53"/>
        <end position="72"/>
    </location>
</feature>
<gene>
    <name evidence="2" type="ORF">BAUCODRAFT_120678</name>
</gene>
<proteinExistence type="predicted"/>
<dbReference type="HOGENOM" id="CLU_2721833_0_0_1"/>
<dbReference type="EMBL" id="KB445553">
    <property type="protein sequence ID" value="EMC97744.1"/>
    <property type="molecule type" value="Genomic_DNA"/>
</dbReference>
<keyword evidence="3" id="KW-1185">Reference proteome</keyword>
<dbReference type="GeneID" id="19107530"/>
<name>M2NER6_BAUPA</name>
<evidence type="ECO:0000313" key="2">
    <source>
        <dbReference type="EMBL" id="EMC97744.1"/>
    </source>
</evidence>
<dbReference type="Proteomes" id="UP000011761">
    <property type="component" value="Unassembled WGS sequence"/>
</dbReference>
<organism evidence="2 3">
    <name type="scientific">Baudoinia panamericana (strain UAMH 10762)</name>
    <name type="common">Angels' share fungus</name>
    <name type="synonym">Baudoinia compniacensis (strain UAMH 10762)</name>
    <dbReference type="NCBI Taxonomy" id="717646"/>
    <lineage>
        <taxon>Eukaryota</taxon>
        <taxon>Fungi</taxon>
        <taxon>Dikarya</taxon>
        <taxon>Ascomycota</taxon>
        <taxon>Pezizomycotina</taxon>
        <taxon>Dothideomycetes</taxon>
        <taxon>Dothideomycetidae</taxon>
        <taxon>Mycosphaerellales</taxon>
        <taxon>Teratosphaeriaceae</taxon>
        <taxon>Baudoinia</taxon>
    </lineage>
</organism>
<evidence type="ECO:0000313" key="3">
    <source>
        <dbReference type="Proteomes" id="UP000011761"/>
    </source>
</evidence>